<proteinExistence type="predicted"/>
<dbReference type="RefSeq" id="WP_235610973.1">
    <property type="nucleotide sequence ID" value="NZ_CP020660.1"/>
</dbReference>
<protein>
    <submittedName>
        <fullName evidence="1">Uncharacterized protein</fullName>
    </submittedName>
</protein>
<accession>A0A291B713</accession>
<dbReference type="EMBL" id="CP020660">
    <property type="protein sequence ID" value="ATF08792.1"/>
    <property type="molecule type" value="Genomic_DNA"/>
</dbReference>
<reference evidence="2" key="1">
    <citation type="submission" date="2017-04" db="EMBL/GenBank/DDBJ databases">
        <title>Genome evolution of the luminous symbionts of deep sea anglerfish.</title>
        <authorList>
            <person name="Hendry T.A."/>
        </authorList>
    </citation>
    <scope>NUCLEOTIDE SEQUENCE [LARGE SCALE GENOMIC DNA]</scope>
</reference>
<dbReference type="AlphaFoldDB" id="A0A291B713"/>
<evidence type="ECO:0000313" key="1">
    <source>
        <dbReference type="EMBL" id="ATF08792.1"/>
    </source>
</evidence>
<sequence length="61" mass="7159">MVVKRIMLLLAMYQFADNHAQYPQVEVRHLKATQELTFDHSNFFPCSNVIQVYQTQQGVCK</sequence>
<organism evidence="1 2">
    <name type="scientific">Candidatus Enterovibrio altilux</name>
    <dbReference type="NCBI Taxonomy" id="1927128"/>
    <lineage>
        <taxon>Bacteria</taxon>
        <taxon>Pseudomonadati</taxon>
        <taxon>Pseudomonadota</taxon>
        <taxon>Gammaproteobacteria</taxon>
        <taxon>Vibrionales</taxon>
        <taxon>Vibrionaceae</taxon>
        <taxon>Enterovibrio</taxon>
    </lineage>
</organism>
<keyword evidence="2" id="KW-1185">Reference proteome</keyword>
<dbReference type="KEGG" id="elux:BTN50_0254"/>
<evidence type="ECO:0000313" key="2">
    <source>
        <dbReference type="Proteomes" id="UP000218160"/>
    </source>
</evidence>
<name>A0A291B713_9GAMM</name>
<dbReference type="Proteomes" id="UP000218160">
    <property type="component" value="Chromosome 1"/>
</dbReference>
<gene>
    <name evidence="1" type="ORF">BTN50_0254</name>
</gene>